<evidence type="ECO:0000256" key="3">
    <source>
        <dbReference type="ARBA" id="ARBA00023125"/>
    </source>
</evidence>
<keyword evidence="4" id="KW-0804">Transcription</keyword>
<dbReference type="PANTHER" id="PTHR47840:SF1">
    <property type="entry name" value="ZN(II)2CYS6 TRANSCRIPTION FACTOR (EUROFUNG)"/>
    <property type="match status" value="1"/>
</dbReference>
<dbReference type="PROSITE" id="PS50048">
    <property type="entry name" value="ZN2_CY6_FUNGAL_2"/>
    <property type="match status" value="1"/>
</dbReference>
<feature type="region of interest" description="Disordered" evidence="6">
    <location>
        <begin position="654"/>
        <end position="717"/>
    </location>
</feature>
<accession>A0A0D2IU91</accession>
<dbReference type="InterPro" id="IPR036864">
    <property type="entry name" value="Zn2-C6_fun-type_DNA-bd_sf"/>
</dbReference>
<dbReference type="CDD" id="cd00067">
    <property type="entry name" value="GAL4"/>
    <property type="match status" value="1"/>
</dbReference>
<keyword evidence="1" id="KW-0479">Metal-binding</keyword>
<organism evidence="8 9">
    <name type="scientific">Rhinocladiella mackenziei CBS 650.93</name>
    <dbReference type="NCBI Taxonomy" id="1442369"/>
    <lineage>
        <taxon>Eukaryota</taxon>
        <taxon>Fungi</taxon>
        <taxon>Dikarya</taxon>
        <taxon>Ascomycota</taxon>
        <taxon>Pezizomycotina</taxon>
        <taxon>Eurotiomycetes</taxon>
        <taxon>Chaetothyriomycetidae</taxon>
        <taxon>Chaetothyriales</taxon>
        <taxon>Herpotrichiellaceae</taxon>
        <taxon>Rhinocladiella</taxon>
    </lineage>
</organism>
<dbReference type="GO" id="GO:0003677">
    <property type="term" value="F:DNA binding"/>
    <property type="evidence" value="ECO:0007669"/>
    <property type="project" value="UniProtKB-KW"/>
</dbReference>
<dbReference type="SMART" id="SM00066">
    <property type="entry name" value="GAL4"/>
    <property type="match status" value="1"/>
</dbReference>
<feature type="domain" description="Zn(2)-C6 fungal-type" evidence="7">
    <location>
        <begin position="37"/>
        <end position="68"/>
    </location>
</feature>
<feature type="compositionally biased region" description="Polar residues" evidence="6">
    <location>
        <begin position="774"/>
        <end position="794"/>
    </location>
</feature>
<feature type="region of interest" description="Disordered" evidence="6">
    <location>
        <begin position="1"/>
        <end position="36"/>
    </location>
</feature>
<keyword evidence="2" id="KW-0805">Transcription regulation</keyword>
<dbReference type="GO" id="GO:0000981">
    <property type="term" value="F:DNA-binding transcription factor activity, RNA polymerase II-specific"/>
    <property type="evidence" value="ECO:0007669"/>
    <property type="project" value="InterPro"/>
</dbReference>
<proteinExistence type="predicted"/>
<protein>
    <recommendedName>
        <fullName evidence="7">Zn(2)-C6 fungal-type domain-containing protein</fullName>
    </recommendedName>
</protein>
<dbReference type="HOGENOM" id="CLU_004804_2_2_1"/>
<dbReference type="InterPro" id="IPR007219">
    <property type="entry name" value="XnlR_reg_dom"/>
</dbReference>
<dbReference type="SMART" id="SM00906">
    <property type="entry name" value="Fungal_trans"/>
    <property type="match status" value="1"/>
</dbReference>
<dbReference type="Gene3D" id="4.10.240.10">
    <property type="entry name" value="Zn(2)-C6 fungal-type DNA-binding domain"/>
    <property type="match status" value="1"/>
</dbReference>
<dbReference type="EMBL" id="KN847475">
    <property type="protein sequence ID" value="KIX09629.1"/>
    <property type="molecule type" value="Genomic_DNA"/>
</dbReference>
<dbReference type="CDD" id="cd12148">
    <property type="entry name" value="fungal_TF_MHR"/>
    <property type="match status" value="1"/>
</dbReference>
<evidence type="ECO:0000256" key="4">
    <source>
        <dbReference type="ARBA" id="ARBA00023163"/>
    </source>
</evidence>
<dbReference type="VEuPathDB" id="FungiDB:Z518_00710"/>
<sequence length="834" mass="91567">MSHPPSNSTSPYNDGHGVGSDHNQGPPRKKMRKGTKSCLECRRRKIKCTFEPGRPAICNECYARGSTCIDQEHGDIHTYTQSAAEQSSYSLRERVSQLEDLVKQVLQRLPEKDANGSSSSDTDKSQVDAQAAEVLKSLKSSLRQADASTEESIFLPGGLRDDAPALTLFDNAVITRRETQPVVSRAQYNKTKTLLAALNKLLPSPQDLEIILDSSYEWFAIWKKMFPEITDARCETIKESVSHSLRSEKPAELAKIMLCIAISVHQLPSDFDWSRLHMREEPADLMERYITTVDKLITSDDEIAATLDGIECMMLEAKYHVNMGRPRRAWLLFHRAIAFAQLLGVHRLAAQADKTSLDYQRSVNVWCHLVLGDRYLSLVLGLPYSVADNFVSPYIPGSGPRAAANDGEIYALKMLPIVTKINDRNQSIVPLGYSATLRLDQELEESHAAQGPGWWSVDRFPNASVEDHFDRLQAQFFHHQARVLLHMPFMLRSSADKRYQYSHTAALDGAREMIRIYDALRTNKSVGPFICKLIDFQAFTAAMLLLLNLCGYSQHQRGTNAQQPDLEQDQKDSELIDQTIALLKDAAQEPGGVVAAQSAQALEMLARVRQGWGDEKGHSCRGETCQVSIPYFGTISVGMGKQFVPIKPGTYVQRTSGAPGAPPNMTSSVAAGGVANSGLPTPPSLSSNSTQPSPLPTTVDQPQSQSQSMPSQAHRGSIYESATYIAPGLENWPSEPDDPFITFDSFMAFPPQVPTDFPSAGPTTGSSSSGFTPQHQSQSPYNGATNDINPSVTASGLGGVPAQVFPFGSFPFGQSGVDLDQGWNWFGVDAPVIQ</sequence>
<feature type="compositionally biased region" description="Low complexity" evidence="6">
    <location>
        <begin position="684"/>
        <end position="712"/>
    </location>
</feature>
<dbReference type="RefSeq" id="XP_013276765.1">
    <property type="nucleotide sequence ID" value="XM_013421311.1"/>
</dbReference>
<dbReference type="PANTHER" id="PTHR47840">
    <property type="entry name" value="ZN(II)2CYS6 TRANSCRIPTION FACTOR (EUROFUNG)-RELATED"/>
    <property type="match status" value="1"/>
</dbReference>
<evidence type="ECO:0000256" key="1">
    <source>
        <dbReference type="ARBA" id="ARBA00022723"/>
    </source>
</evidence>
<feature type="compositionally biased region" description="Low complexity" evidence="6">
    <location>
        <begin position="757"/>
        <end position="773"/>
    </location>
</feature>
<evidence type="ECO:0000256" key="6">
    <source>
        <dbReference type="SAM" id="MobiDB-lite"/>
    </source>
</evidence>
<keyword evidence="5" id="KW-0539">Nucleus</keyword>
<dbReference type="SUPFAM" id="SSF57701">
    <property type="entry name" value="Zn2/Cys6 DNA-binding domain"/>
    <property type="match status" value="1"/>
</dbReference>
<evidence type="ECO:0000313" key="9">
    <source>
        <dbReference type="Proteomes" id="UP000053617"/>
    </source>
</evidence>
<dbReference type="Pfam" id="PF00172">
    <property type="entry name" value="Zn_clus"/>
    <property type="match status" value="1"/>
</dbReference>
<evidence type="ECO:0000256" key="2">
    <source>
        <dbReference type="ARBA" id="ARBA00023015"/>
    </source>
</evidence>
<keyword evidence="9" id="KW-1185">Reference proteome</keyword>
<dbReference type="Proteomes" id="UP000053617">
    <property type="component" value="Unassembled WGS sequence"/>
</dbReference>
<reference evidence="8 9" key="1">
    <citation type="submission" date="2015-01" db="EMBL/GenBank/DDBJ databases">
        <title>The Genome Sequence of Rhinocladiella mackenzie CBS 650.93.</title>
        <authorList>
            <consortium name="The Broad Institute Genomics Platform"/>
            <person name="Cuomo C."/>
            <person name="de Hoog S."/>
            <person name="Gorbushina A."/>
            <person name="Stielow B."/>
            <person name="Teixiera M."/>
            <person name="Abouelleil A."/>
            <person name="Chapman S.B."/>
            <person name="Priest M."/>
            <person name="Young S.K."/>
            <person name="Wortman J."/>
            <person name="Nusbaum C."/>
            <person name="Birren B."/>
        </authorList>
    </citation>
    <scope>NUCLEOTIDE SEQUENCE [LARGE SCALE GENOMIC DNA]</scope>
    <source>
        <strain evidence="8 9">CBS 650.93</strain>
    </source>
</reference>
<gene>
    <name evidence="8" type="ORF">Z518_00710</name>
</gene>
<dbReference type="Pfam" id="PF04082">
    <property type="entry name" value="Fungal_trans"/>
    <property type="match status" value="1"/>
</dbReference>
<evidence type="ECO:0000259" key="7">
    <source>
        <dbReference type="PROSITE" id="PS50048"/>
    </source>
</evidence>
<feature type="compositionally biased region" description="Polar residues" evidence="6">
    <location>
        <begin position="1"/>
        <end position="12"/>
    </location>
</feature>
<feature type="region of interest" description="Disordered" evidence="6">
    <location>
        <begin position="754"/>
        <end position="794"/>
    </location>
</feature>
<dbReference type="AlphaFoldDB" id="A0A0D2IU91"/>
<keyword evidence="3" id="KW-0238">DNA-binding</keyword>
<dbReference type="STRING" id="1442369.A0A0D2IU91"/>
<evidence type="ECO:0000256" key="5">
    <source>
        <dbReference type="ARBA" id="ARBA00023242"/>
    </source>
</evidence>
<name>A0A0D2IU91_9EURO</name>
<evidence type="ECO:0000313" key="8">
    <source>
        <dbReference type="EMBL" id="KIX09629.1"/>
    </source>
</evidence>
<dbReference type="PROSITE" id="PS00463">
    <property type="entry name" value="ZN2_CY6_FUNGAL_1"/>
    <property type="match status" value="1"/>
</dbReference>
<dbReference type="GO" id="GO:0006351">
    <property type="term" value="P:DNA-templated transcription"/>
    <property type="evidence" value="ECO:0007669"/>
    <property type="project" value="InterPro"/>
</dbReference>
<dbReference type="GeneID" id="25288781"/>
<dbReference type="InterPro" id="IPR001138">
    <property type="entry name" value="Zn2Cys6_DnaBD"/>
</dbReference>
<dbReference type="OrthoDB" id="6509908at2759"/>
<dbReference type="GO" id="GO:0008270">
    <property type="term" value="F:zinc ion binding"/>
    <property type="evidence" value="ECO:0007669"/>
    <property type="project" value="InterPro"/>
</dbReference>